<dbReference type="AlphaFoldDB" id="A0A975JX23"/>
<protein>
    <submittedName>
        <fullName evidence="3">Carbon-nitrogen hydrolase family protein</fullName>
    </submittedName>
</protein>
<dbReference type="Pfam" id="PF00795">
    <property type="entry name" value="CN_hydrolase"/>
    <property type="match status" value="1"/>
</dbReference>
<dbReference type="GO" id="GO:0033388">
    <property type="term" value="P:putrescine biosynthetic process from arginine"/>
    <property type="evidence" value="ECO:0007669"/>
    <property type="project" value="TreeGrafter"/>
</dbReference>
<evidence type="ECO:0000313" key="3">
    <source>
        <dbReference type="EMBL" id="QUR67269.1"/>
    </source>
</evidence>
<dbReference type="PANTHER" id="PTHR43674">
    <property type="entry name" value="NITRILASE C965.09-RELATED"/>
    <property type="match status" value="1"/>
</dbReference>
<keyword evidence="1 3" id="KW-0378">Hydrolase</keyword>
<sequence>MSETVKVAAIALATTSGRLAENLAHVRNLTGEAVSRGADVIALPEFFTGALAPSDDAFRVALPADHNPATDFLREIATEHRRYIGGSLLVADGNDLFNRYFLATPSGQLHTHDKDLPTMWENCFYTRGNDDGVFETELGGIGAAVCWELIRTQTLSRMAGRVQLVITGTHWWGLPSNWPGVAYLLGSLARINRRLSEQAPAEFARHLGVPVIQASHCGPLAGDFYLAPRWNARLPYRTAFVGATQIVDGRGRVVAQRNTDEGPGVVVGDVPVGRVRSEGSVSALDRFWIPRLPVLHRLYWTQQNWACQGMYERAGRGNGLRAAERNATTSS</sequence>
<dbReference type="RefSeq" id="WP_211698839.1">
    <property type="nucleotide sequence ID" value="NZ_CP046600.1"/>
</dbReference>
<evidence type="ECO:0000259" key="2">
    <source>
        <dbReference type="PROSITE" id="PS50263"/>
    </source>
</evidence>
<gene>
    <name evidence="3" type="ORF">F6B93_09305</name>
</gene>
<dbReference type="SUPFAM" id="SSF56317">
    <property type="entry name" value="Carbon-nitrogen hydrolase"/>
    <property type="match status" value="1"/>
</dbReference>
<dbReference type="PROSITE" id="PS50263">
    <property type="entry name" value="CN_HYDROLASE"/>
    <property type="match status" value="1"/>
</dbReference>
<feature type="domain" description="CN hydrolase" evidence="2">
    <location>
        <begin position="5"/>
        <end position="272"/>
    </location>
</feature>
<reference evidence="3" key="1">
    <citation type="submission" date="2019-12" db="EMBL/GenBank/DDBJ databases">
        <title>Mycobacterium spongiae sp. nov.</title>
        <authorList>
            <person name="Stinear T."/>
        </authorList>
    </citation>
    <scope>NUCLEOTIDE SEQUENCE</scope>
    <source>
        <strain evidence="3">FSD4b-SM</strain>
    </source>
</reference>
<dbReference type="InterPro" id="IPR036526">
    <property type="entry name" value="C-N_Hydrolase_sf"/>
</dbReference>
<dbReference type="CDD" id="cd07197">
    <property type="entry name" value="nitrilase"/>
    <property type="match status" value="1"/>
</dbReference>
<organism evidence="3 4">
    <name type="scientific">Mycobacterium spongiae</name>
    <dbReference type="NCBI Taxonomy" id="886343"/>
    <lineage>
        <taxon>Bacteria</taxon>
        <taxon>Bacillati</taxon>
        <taxon>Actinomycetota</taxon>
        <taxon>Actinomycetes</taxon>
        <taxon>Mycobacteriales</taxon>
        <taxon>Mycobacteriaceae</taxon>
        <taxon>Mycobacterium</taxon>
    </lineage>
</organism>
<name>A0A975JX23_9MYCO</name>
<keyword evidence="4" id="KW-1185">Reference proteome</keyword>
<dbReference type="PANTHER" id="PTHR43674:SF2">
    <property type="entry name" value="BETA-UREIDOPROPIONASE"/>
    <property type="match status" value="1"/>
</dbReference>
<dbReference type="Gene3D" id="3.60.110.10">
    <property type="entry name" value="Carbon-nitrogen hydrolase"/>
    <property type="match status" value="1"/>
</dbReference>
<accession>A0A975JX23</accession>
<evidence type="ECO:0000256" key="1">
    <source>
        <dbReference type="ARBA" id="ARBA00022801"/>
    </source>
</evidence>
<dbReference type="Proteomes" id="UP000682202">
    <property type="component" value="Chromosome"/>
</dbReference>
<dbReference type="InterPro" id="IPR050345">
    <property type="entry name" value="Aliph_Amidase/BUP"/>
</dbReference>
<dbReference type="InterPro" id="IPR003010">
    <property type="entry name" value="C-N_Hydrolase"/>
</dbReference>
<evidence type="ECO:0000313" key="4">
    <source>
        <dbReference type="Proteomes" id="UP000682202"/>
    </source>
</evidence>
<dbReference type="EMBL" id="CP046600">
    <property type="protein sequence ID" value="QUR67269.1"/>
    <property type="molecule type" value="Genomic_DNA"/>
</dbReference>
<dbReference type="GO" id="GO:0050126">
    <property type="term" value="F:N-carbamoylputrescine amidase activity"/>
    <property type="evidence" value="ECO:0007669"/>
    <property type="project" value="TreeGrafter"/>
</dbReference>
<proteinExistence type="predicted"/>
<dbReference type="KEGG" id="mspg:F6B93_09305"/>